<protein>
    <recommendedName>
        <fullName evidence="1">GSKIP domain-containing protein</fullName>
    </recommendedName>
</protein>
<organism evidence="2 3">
    <name type="scientific">Dentipellis fragilis</name>
    <dbReference type="NCBI Taxonomy" id="205917"/>
    <lineage>
        <taxon>Eukaryota</taxon>
        <taxon>Fungi</taxon>
        <taxon>Dikarya</taxon>
        <taxon>Basidiomycota</taxon>
        <taxon>Agaricomycotina</taxon>
        <taxon>Agaricomycetes</taxon>
        <taxon>Russulales</taxon>
        <taxon>Hericiaceae</taxon>
        <taxon>Dentipellis</taxon>
    </lineage>
</organism>
<accession>A0A4Y9ZBG8</accession>
<dbReference type="SUPFAM" id="SSF103107">
    <property type="entry name" value="Hypothetical protein c14orf129, hspc210"/>
    <property type="match status" value="1"/>
</dbReference>
<evidence type="ECO:0000259" key="1">
    <source>
        <dbReference type="Pfam" id="PF05303"/>
    </source>
</evidence>
<comment type="caution">
    <text evidence="2">The sequence shown here is derived from an EMBL/GenBank/DDBJ whole genome shotgun (WGS) entry which is preliminary data.</text>
</comment>
<evidence type="ECO:0000313" key="3">
    <source>
        <dbReference type="Proteomes" id="UP000298327"/>
    </source>
</evidence>
<reference evidence="2 3" key="1">
    <citation type="submission" date="2019-02" db="EMBL/GenBank/DDBJ databases">
        <title>Genome sequencing of the rare red list fungi Dentipellis fragilis.</title>
        <authorList>
            <person name="Buettner E."/>
            <person name="Kellner H."/>
        </authorList>
    </citation>
    <scope>NUCLEOTIDE SEQUENCE [LARGE SCALE GENOMIC DNA]</scope>
    <source>
        <strain evidence="2 3">DSM 105465</strain>
    </source>
</reference>
<dbReference type="EMBL" id="SEOQ01000063">
    <property type="protein sequence ID" value="TFY71173.1"/>
    <property type="molecule type" value="Genomic_DNA"/>
</dbReference>
<sequence length="114" mass="12719">MSNSHYDPANRPSFFEIELKRALEEQSFGITNAEVVNSSGLDATALITLLEGAVLEVVLFRSGYRVLREPAGEHPPSHHATVYETIEDLLSAHSPEYVAKKHETLFAKLDQVNR</sequence>
<dbReference type="OrthoDB" id="5804279at2759"/>
<dbReference type="Proteomes" id="UP000298327">
    <property type="component" value="Unassembled WGS sequence"/>
</dbReference>
<keyword evidence="3" id="KW-1185">Reference proteome</keyword>
<name>A0A4Y9ZBG8_9AGAM</name>
<dbReference type="AlphaFoldDB" id="A0A4Y9ZBG8"/>
<evidence type="ECO:0000313" key="2">
    <source>
        <dbReference type="EMBL" id="TFY71173.1"/>
    </source>
</evidence>
<feature type="domain" description="GSKIP" evidence="1">
    <location>
        <begin position="16"/>
        <end position="111"/>
    </location>
</feature>
<proteinExistence type="predicted"/>
<dbReference type="Gene3D" id="3.30.2280.10">
    <property type="entry name" value="Hypothetical protein (hspc210)"/>
    <property type="match status" value="1"/>
</dbReference>
<gene>
    <name evidence="2" type="ORF">EVG20_g1826</name>
</gene>
<dbReference type="Pfam" id="PF05303">
    <property type="entry name" value="GSKIP_dom"/>
    <property type="match status" value="1"/>
</dbReference>
<dbReference type="InterPro" id="IPR007967">
    <property type="entry name" value="GSKIP_dom"/>
</dbReference>
<dbReference type="InterPro" id="IPR023231">
    <property type="entry name" value="GSKIP_dom_sf"/>
</dbReference>